<dbReference type="Gene3D" id="3.90.1640.10">
    <property type="entry name" value="inorganic pyrophosphatase (n-terminal core)"/>
    <property type="match status" value="1"/>
</dbReference>
<name>A0ABS6JRE1_9BACI</name>
<dbReference type="Pfam" id="PF01368">
    <property type="entry name" value="DHH"/>
    <property type="match status" value="1"/>
</dbReference>
<dbReference type="Proteomes" id="UP000790580">
    <property type="component" value="Unassembled WGS sequence"/>
</dbReference>
<evidence type="ECO:0000313" key="4">
    <source>
        <dbReference type="Proteomes" id="UP000790580"/>
    </source>
</evidence>
<dbReference type="PANTHER" id="PTHR47618:SF1">
    <property type="entry name" value="BIFUNCTIONAL OLIGORIBONUCLEASE AND PAP PHOSPHATASE NRNA"/>
    <property type="match status" value="1"/>
</dbReference>
<dbReference type="InterPro" id="IPR001667">
    <property type="entry name" value="DDH_dom"/>
</dbReference>
<dbReference type="PANTHER" id="PTHR47618">
    <property type="entry name" value="BIFUNCTIONAL OLIGORIBONUCLEASE AND PAP PHOSPHATASE NRNA"/>
    <property type="match status" value="1"/>
</dbReference>
<dbReference type="InterPro" id="IPR003156">
    <property type="entry name" value="DHHA1_dom"/>
</dbReference>
<evidence type="ECO:0000313" key="3">
    <source>
        <dbReference type="EMBL" id="MBU9721133.1"/>
    </source>
</evidence>
<keyword evidence="4" id="KW-1185">Reference proteome</keyword>
<proteinExistence type="predicted"/>
<reference evidence="3 4" key="1">
    <citation type="submission" date="2021-06" db="EMBL/GenBank/DDBJ databases">
        <title>Bacillus sp. RD4P76, an endophyte from a halophyte.</title>
        <authorList>
            <person name="Sun J.-Q."/>
        </authorList>
    </citation>
    <scope>NUCLEOTIDE SEQUENCE [LARGE SCALE GENOMIC DNA]</scope>
    <source>
        <strain evidence="3 4">JCM 17098</strain>
    </source>
</reference>
<dbReference type="Gene3D" id="3.10.310.30">
    <property type="match status" value="1"/>
</dbReference>
<feature type="domain" description="DDH" evidence="1">
    <location>
        <begin position="15"/>
        <end position="152"/>
    </location>
</feature>
<sequence length="313" mass="35319">MKLEIIKKIREHDTIIIHRHVRPDPDAIGSQAGLKELIKTNYPNKTVYLAGEQEESLAFLQEMDTIDDSVFHQALIIVCDTANTERIDDDRYKNGAFLIKIDHHPNVDEYGDMAWVDTNASSTCEMICDLFSEEGDVIQFSDEASRLLYAGIVGDTGRFKFSNTTKKTFYHASRLINANFDPTDLYDAMYETSLPLLRLKGYVLSEVEIRESGAGVVYLTKDILEKFNVDSKEAAGIVNAFSTLKGIKSWVFFVEEPDVIRVRLRSKGPEIHKLAEKYNGGGHPMASGASVTTWDETKEFLVELDQLCANYNN</sequence>
<protein>
    <submittedName>
        <fullName evidence="3">Bifunctional oligoribonuclease/PAP phosphatase NrnA</fullName>
    </submittedName>
</protein>
<dbReference type="SUPFAM" id="SSF64182">
    <property type="entry name" value="DHH phosphoesterases"/>
    <property type="match status" value="1"/>
</dbReference>
<gene>
    <name evidence="3" type="ORF">KS407_06695</name>
</gene>
<dbReference type="EMBL" id="JAHQCR010000030">
    <property type="protein sequence ID" value="MBU9721133.1"/>
    <property type="molecule type" value="Genomic_DNA"/>
</dbReference>
<evidence type="ECO:0000259" key="2">
    <source>
        <dbReference type="Pfam" id="PF02272"/>
    </source>
</evidence>
<feature type="domain" description="DHHA1" evidence="2">
    <location>
        <begin position="223"/>
        <end position="309"/>
    </location>
</feature>
<accession>A0ABS6JRE1</accession>
<dbReference type="Pfam" id="PF02272">
    <property type="entry name" value="DHHA1"/>
    <property type="match status" value="1"/>
</dbReference>
<dbReference type="RefSeq" id="WP_088076203.1">
    <property type="nucleotide sequence ID" value="NZ_JAHQCR010000030.1"/>
</dbReference>
<comment type="caution">
    <text evidence="3">The sequence shown here is derived from an EMBL/GenBank/DDBJ whole genome shotgun (WGS) entry which is preliminary data.</text>
</comment>
<evidence type="ECO:0000259" key="1">
    <source>
        <dbReference type="Pfam" id="PF01368"/>
    </source>
</evidence>
<dbReference type="InterPro" id="IPR051319">
    <property type="entry name" value="Oligoribo/pAp-PDE_c-di-AMP_PDE"/>
</dbReference>
<dbReference type="InterPro" id="IPR038763">
    <property type="entry name" value="DHH_sf"/>
</dbReference>
<organism evidence="3 4">
    <name type="scientific">Evansella alkalicola</name>
    <dbReference type="NCBI Taxonomy" id="745819"/>
    <lineage>
        <taxon>Bacteria</taxon>
        <taxon>Bacillati</taxon>
        <taxon>Bacillota</taxon>
        <taxon>Bacilli</taxon>
        <taxon>Bacillales</taxon>
        <taxon>Bacillaceae</taxon>
        <taxon>Evansella</taxon>
    </lineage>
</organism>